<name>A0A9J7JD03_CRIGR</name>
<reference evidence="1" key="2">
    <citation type="journal article" date="2020" name="Biotechnol. Bioeng.">
        <title>Chromosome-scale scaffolds for the Chinese hamster reference genome assembly to facilitate the study of the CHO epigenome.</title>
        <authorList>
            <person name="Hilliard W."/>
            <person name="MacDonald M."/>
            <person name="Lee K.H."/>
        </authorList>
    </citation>
    <scope>NUCLEOTIDE SEQUENCE [LARGE SCALE GENOMIC DNA]</scope>
    <source>
        <strain evidence="1">17A/GY</strain>
    </source>
</reference>
<reference evidence="1" key="1">
    <citation type="journal article" date="2018" name="Biotechnol. Bioeng.">
        <title>A reference genome of the Chinese hamster based on a hybrid assembly strategy.</title>
        <authorList>
            <person name="Rupp O."/>
            <person name="MacDonald M.L."/>
            <person name="Li S."/>
            <person name="Dhiman H."/>
            <person name="Polson S."/>
            <person name="Griep S."/>
            <person name="Heffner K."/>
            <person name="Hernandez I."/>
            <person name="Brinkrolf K."/>
            <person name="Jadhav V."/>
            <person name="Samoudi M."/>
            <person name="Hao H."/>
            <person name="Kingham B."/>
            <person name="Goesmann A."/>
            <person name="Betenbaugh M.J."/>
            <person name="Lewis N.E."/>
            <person name="Borth N."/>
            <person name="Lee K.H."/>
        </authorList>
    </citation>
    <scope>NUCLEOTIDE SEQUENCE [LARGE SCALE GENOMIC DNA]</scope>
    <source>
        <strain evidence="1">17A/GY</strain>
    </source>
</reference>
<organism evidence="1 2">
    <name type="scientific">Cricetulus griseus</name>
    <name type="common">Chinese hamster</name>
    <name type="synonym">Cricetulus barabensis griseus</name>
    <dbReference type="NCBI Taxonomy" id="10029"/>
    <lineage>
        <taxon>Eukaryota</taxon>
        <taxon>Metazoa</taxon>
        <taxon>Chordata</taxon>
        <taxon>Craniata</taxon>
        <taxon>Vertebrata</taxon>
        <taxon>Euteleostomi</taxon>
        <taxon>Mammalia</taxon>
        <taxon>Eutheria</taxon>
        <taxon>Euarchontoglires</taxon>
        <taxon>Glires</taxon>
        <taxon>Rodentia</taxon>
        <taxon>Myomorpha</taxon>
        <taxon>Muroidea</taxon>
        <taxon>Cricetidae</taxon>
        <taxon>Cricetinae</taxon>
        <taxon>Cricetulus</taxon>
    </lineage>
</organism>
<evidence type="ECO:0000313" key="1">
    <source>
        <dbReference type="Proteomes" id="UP001108280"/>
    </source>
</evidence>
<keyword evidence="1" id="KW-1185">Reference proteome</keyword>
<proteinExistence type="predicted"/>
<dbReference type="KEGG" id="cge:103161649"/>
<gene>
    <name evidence="2" type="primary">LOC103161649</name>
</gene>
<evidence type="ECO:0000313" key="2">
    <source>
        <dbReference type="RefSeq" id="XP_027251516.1"/>
    </source>
</evidence>
<reference evidence="2" key="3">
    <citation type="submission" date="2025-08" db="UniProtKB">
        <authorList>
            <consortium name="RefSeq"/>
        </authorList>
    </citation>
    <scope>IDENTIFICATION</scope>
    <source>
        <strain evidence="2">17A/GY</strain>
        <tissue evidence="2">Liver</tissue>
    </source>
</reference>
<sequence>MARSHHNSTCQLWEASETSLLGVPNLVTDSSFIYNTITVWKARLLSGETHWTNNPKRRFRKRIPTHCLWRRVQRPDFDVPIHSQRLSFGLACVLLRSEAQDSRSNLYAPDHQGRLKSGLVRIHLRIYAKNVGEGMGRYSSTQVEAVERKPQKRLQPSHYLDFKTGEGNKQTKTNRKKFERWLGLDTSITGADTYLSKPVSFVSFVTYNQ</sequence>
<dbReference type="RefSeq" id="XP_027251516.1">
    <property type="nucleotide sequence ID" value="XM_027395715.2"/>
</dbReference>
<accession>A0A9J7JD03</accession>
<dbReference type="Proteomes" id="UP001108280">
    <property type="component" value="Chromosome 1"/>
</dbReference>
<dbReference type="AlphaFoldDB" id="A0A9J7JD03"/>
<dbReference type="GeneID" id="103161649"/>
<protein>
    <submittedName>
        <fullName evidence="2">Uncharacterized protein LOC103161649 isoform X3</fullName>
    </submittedName>
</protein>